<protein>
    <recommendedName>
        <fullName evidence="4">Diguanylate cyclase</fullName>
    </recommendedName>
</protein>
<organism evidence="2 3">
    <name type="scientific">Paraburkholderia fungorum</name>
    <dbReference type="NCBI Taxonomy" id="134537"/>
    <lineage>
        <taxon>Bacteria</taxon>
        <taxon>Pseudomonadati</taxon>
        <taxon>Pseudomonadota</taxon>
        <taxon>Betaproteobacteria</taxon>
        <taxon>Burkholderiales</taxon>
        <taxon>Burkholderiaceae</taxon>
        <taxon>Paraburkholderia</taxon>
    </lineage>
</organism>
<keyword evidence="1" id="KW-0472">Membrane</keyword>
<gene>
    <name evidence="2" type="ORF">ParKJ_41720</name>
</gene>
<reference evidence="2" key="1">
    <citation type="submission" date="2022-08" db="EMBL/GenBank/DDBJ databases">
        <authorList>
            <person name="Kim S.-J."/>
        </authorList>
    </citation>
    <scope>NUCLEOTIDE SEQUENCE</scope>
    <source>
        <strain evidence="2">KJ</strain>
    </source>
</reference>
<comment type="caution">
    <text evidence="2">The sequence shown here is derived from an EMBL/GenBank/DDBJ whole genome shotgun (WGS) entry which is preliminary data.</text>
</comment>
<evidence type="ECO:0008006" key="4">
    <source>
        <dbReference type="Google" id="ProtNLM"/>
    </source>
</evidence>
<dbReference type="AlphaFoldDB" id="A0AAP5QKF7"/>
<dbReference type="RefSeq" id="WP_315697787.1">
    <property type="nucleotide sequence ID" value="NZ_JANSLM010000033.1"/>
</dbReference>
<evidence type="ECO:0000313" key="3">
    <source>
        <dbReference type="Proteomes" id="UP001246473"/>
    </source>
</evidence>
<evidence type="ECO:0000256" key="1">
    <source>
        <dbReference type="SAM" id="Phobius"/>
    </source>
</evidence>
<keyword evidence="1" id="KW-0812">Transmembrane</keyword>
<dbReference type="Proteomes" id="UP001246473">
    <property type="component" value="Unassembled WGS sequence"/>
</dbReference>
<proteinExistence type="predicted"/>
<feature type="transmembrane region" description="Helical" evidence="1">
    <location>
        <begin position="22"/>
        <end position="43"/>
    </location>
</feature>
<accession>A0AAP5QKF7</accession>
<evidence type="ECO:0000313" key="2">
    <source>
        <dbReference type="EMBL" id="MDT8843917.1"/>
    </source>
</evidence>
<name>A0AAP5QKF7_9BURK</name>
<sequence length="92" mass="10299">MTSLEQLEPVEEKKMAPRRPNLLIGVSLFVSVAIFLISALVLVEMRQDALRRAQEAATNLSLIVERDTSRNLEIYDLSLQAVELSLKVVYAA</sequence>
<dbReference type="EMBL" id="JANSLM010000033">
    <property type="protein sequence ID" value="MDT8843917.1"/>
    <property type="molecule type" value="Genomic_DNA"/>
</dbReference>
<keyword evidence="1" id="KW-1133">Transmembrane helix</keyword>